<feature type="domain" description="M23ase beta-sheet core" evidence="3">
    <location>
        <begin position="114"/>
        <end position="214"/>
    </location>
</feature>
<evidence type="ECO:0007829" key="9">
    <source>
        <dbReference type="PDB" id="8S3U"/>
    </source>
</evidence>
<dbReference type="Gene3D" id="2.70.70.10">
    <property type="entry name" value="Glucose Permease (Domain IIA)"/>
    <property type="match status" value="1"/>
</dbReference>
<evidence type="ECO:0000313" key="5">
    <source>
        <dbReference type="EMBL" id="BAK53662.1"/>
    </source>
</evidence>
<feature type="disulfide bond" evidence="8 9">
    <location>
        <begin position="11"/>
        <end position="327"/>
    </location>
</feature>
<accession>A0MNG2</accession>
<feature type="binding site" evidence="8 9">
    <location>
        <position position="208"/>
    </location>
    <ligand>
        <name>Zn(2+)</name>
        <dbReference type="ChEBI" id="CHEBI:29105"/>
    </ligand>
</feature>
<dbReference type="PDB" id="8S3M">
    <property type="method" value="X-ray"/>
    <property type="resolution" value="2.20 A"/>
    <property type="chains" value="A=1-346"/>
</dbReference>
<gene>
    <name evidence="4" type="ORF">YS40_144</name>
    <name evidence="5" type="ORF">YSP_144</name>
</gene>
<feature type="disulfide bond" evidence="8 9">
    <location>
        <begin position="149"/>
        <end position="155"/>
    </location>
</feature>
<sequence>MAQKVYFPINCSLSPITIATNYGEPYPNQKFFTHQEQKILFDITSLIQSYELNYSSFKQNYPNLPQDLSSIENRILLLEFIVNTNPQKLNFARGKILSDRAKLINKANFKYISFHPGVDINYGSGNQDLGLPVYAVTDGIVINASRRFCSASCDCSGFVAIEHRCQDKVFYALYGHVVPEVNIGKKVKAGERIASIGEYKCNSTSHLHFETTLKNIYSNFPKNYPRNMYKDKGLNLAYISAILYDTLKNTTSLTQYCIDYKYYISSFMDPSGPWNFFGKNNSYVQATSDEIFYGGSYAKYYGYIEPLNFLKSFGQNKIYSPMTQSVCPSFSTRRSLTPMKVCFAVR</sequence>
<reference evidence="7" key="2">
    <citation type="journal article" date="2011" name="Bacteriophage">
        <title>Genomic and proteomic characterization of the large Myoviridae bacteriophage ?TMA of the extreme thermophile Thermus thermophilus.</title>
        <authorList>
            <person name="Tamakoshi M."/>
            <person name="Murakami A."/>
            <person name="Sugisawa M."/>
            <person name="Tsuneizumi K."/>
            <person name="Takeda S."/>
            <person name="Saheki T."/>
            <person name="Izumi T."/>
            <person name="Akiba T."/>
            <person name="Mitsuoka K."/>
            <person name="Toh H."/>
            <person name="Yamashita A."/>
            <person name="Arisaka F."/>
            <person name="Hattori M."/>
            <person name="Oshima T."/>
            <person name="Yamagishi A."/>
        </authorList>
    </citation>
    <scope>NUCLEOTIDE SEQUENCE [LARGE SCALE GENOMIC DNA]</scope>
</reference>
<dbReference type="PANTHER" id="PTHR21666">
    <property type="entry name" value="PEPTIDASE-RELATED"/>
    <property type="match status" value="1"/>
</dbReference>
<keyword evidence="1" id="KW-0929">Antimicrobial</keyword>
<dbReference type="KEGG" id="vg:4495913"/>
<dbReference type="EMBL" id="DQ997624">
    <property type="protein sequence ID" value="ABJ91538.1"/>
    <property type="molecule type" value="Genomic_DNA"/>
</dbReference>
<keyword evidence="8 9" id="KW-0479">Metal-binding</keyword>
<evidence type="ECO:0000313" key="7">
    <source>
        <dbReference type="Proteomes" id="UP000185265"/>
    </source>
</evidence>
<dbReference type="GO" id="GO:0004222">
    <property type="term" value="F:metalloendopeptidase activity"/>
    <property type="evidence" value="ECO:0007669"/>
    <property type="project" value="TreeGrafter"/>
</dbReference>
<evidence type="ECO:0007829" key="8">
    <source>
        <dbReference type="PDB" id="8S3M"/>
    </source>
</evidence>
<dbReference type="GO" id="GO:0042742">
    <property type="term" value="P:defense response to bacterium"/>
    <property type="evidence" value="ECO:0007669"/>
    <property type="project" value="UniProtKB-KW"/>
</dbReference>
<dbReference type="InterPro" id="IPR011055">
    <property type="entry name" value="Dup_hybrid_motif"/>
</dbReference>
<keyword evidence="8 9" id="KW-0862">Zinc</keyword>
<feature type="binding site" evidence="8 9">
    <location>
        <position position="119"/>
    </location>
    <ligand>
        <name>Zn(2+)</name>
        <dbReference type="ChEBI" id="CHEBI:29105"/>
    </ligand>
</feature>
<feature type="disulfide bond" evidence="8 9">
    <location>
        <begin position="153"/>
        <end position="201"/>
    </location>
</feature>
<dbReference type="Pfam" id="PF01551">
    <property type="entry name" value="Peptidase_M23"/>
    <property type="match status" value="1"/>
</dbReference>
<dbReference type="GeneID" id="4495913"/>
<evidence type="ECO:0000313" key="4">
    <source>
        <dbReference type="EMBL" id="ABJ91538.1"/>
    </source>
</evidence>
<dbReference type="EMBL" id="AP011616">
    <property type="protein sequence ID" value="BAK53662.1"/>
    <property type="molecule type" value="Genomic_DNA"/>
</dbReference>
<dbReference type="GO" id="GO:0046872">
    <property type="term" value="F:metal ion binding"/>
    <property type="evidence" value="ECO:0007669"/>
    <property type="project" value="UniProtKB-KW"/>
</dbReference>
<dbReference type="GO" id="GO:0031640">
    <property type="term" value="P:killing of cells of another organism"/>
    <property type="evidence" value="ECO:0007669"/>
    <property type="project" value="UniProtKB-KW"/>
</dbReference>
<dbReference type="SMR" id="A0MNG2"/>
<dbReference type="RefSeq" id="YP_874157.1">
    <property type="nucleotide sequence ID" value="NC_008584.1"/>
</dbReference>
<reference evidence="8 9" key="4">
    <citation type="submission" date="2024-02" db="PDB data bank">
        <title>LysTt72, a lytic endopeptidase from Thermus thermophilus MAT72 phage vB_Tt72.</title>
        <authorList>
            <person name="Rypniewski W."/>
            <person name="Biniek-Antosiak K."/>
            <person name="Bejger M."/>
        </authorList>
    </citation>
    <scope>X-RAY CRYSTALLOGRAPHY (2.20 ANGSTROMS) IN COMPLEX WITH ZN(2+)</scope>
    <scope>DISULFIDE BONDS</scope>
</reference>
<reference evidence="4 6" key="1">
    <citation type="journal article" date="2006" name="J. Mol. Biol.">
        <title>Thermus thermophilus bacteriophage phiYS40 genome and proteomic characterization of virions.</title>
        <authorList>
            <person name="Naryshkina T."/>
            <person name="Liu J."/>
            <person name="Florens L."/>
            <person name="Swanson S.K."/>
            <person name="Pavlov A.R."/>
            <person name="Pavlova N.V."/>
            <person name="Inman R."/>
            <person name="Minakhin L."/>
            <person name="Kozyavkin S.A."/>
            <person name="Washburn M."/>
            <person name="Mushegian A."/>
            <person name="Severinov K."/>
        </authorList>
    </citation>
    <scope>NUCLEOTIDE SEQUENCE</scope>
</reference>
<reference evidence="5" key="3">
    <citation type="journal article" date="2011" name="Bacteriophage">
        <title>Genomic and proteomic characterization of the large Myoviridae bacteriophage phi TMA of the extreme thermophile Thermus thermophilus.</title>
        <authorList>
            <person name="Tamakoshi M."/>
            <person name="Murakami A."/>
            <person name="Sugisawa M."/>
            <person name="Tsuneizumi K."/>
            <person name="Takeda S."/>
            <person name="Saheki T."/>
            <person name="Izumi T."/>
            <person name="Akiba T."/>
            <person name="Mitsuoka K."/>
            <person name="Toh H."/>
            <person name="Yamashita A."/>
            <person name="Arisaka F."/>
            <person name="Hattori M."/>
            <person name="Oshima T."/>
            <person name="Yamagishi A."/>
        </authorList>
    </citation>
    <scope>NUCLEOTIDE SEQUENCE</scope>
    <source>
        <strain evidence="5">YS40</strain>
    </source>
</reference>
<evidence type="ECO:0000256" key="1">
    <source>
        <dbReference type="ARBA" id="ARBA00022529"/>
    </source>
</evidence>
<evidence type="ECO:0000313" key="6">
    <source>
        <dbReference type="Proteomes" id="UP000000989"/>
    </source>
</evidence>
<feature type="binding site" evidence="8 9">
    <location>
        <position position="115"/>
    </location>
    <ligand>
        <name>Zn(2+)</name>
        <dbReference type="ChEBI" id="CHEBI:29105"/>
    </ligand>
</feature>
<dbReference type="SUPFAM" id="SSF51261">
    <property type="entry name" value="Duplicated hybrid motif"/>
    <property type="match status" value="1"/>
</dbReference>
<dbReference type="InterPro" id="IPR050570">
    <property type="entry name" value="Cell_wall_metabolism_enzyme"/>
</dbReference>
<protein>
    <submittedName>
        <fullName evidence="4">M27/M37 peptidase</fullName>
    </submittedName>
</protein>
<evidence type="ECO:0000256" key="2">
    <source>
        <dbReference type="ARBA" id="ARBA00022638"/>
    </source>
</evidence>
<keyword evidence="2" id="KW-0081">Bacteriolytic enzyme</keyword>
<dbReference type="PDB" id="8S3W">
    <property type="method" value="X-ray"/>
    <property type="resolution" value="2.39 A"/>
    <property type="chains" value="A=1-346"/>
</dbReference>
<evidence type="ECO:0000259" key="3">
    <source>
        <dbReference type="Pfam" id="PF01551"/>
    </source>
</evidence>
<dbReference type="InterPro" id="IPR016047">
    <property type="entry name" value="M23ase_b-sheet_dom"/>
</dbReference>
<keyword evidence="8 9" id="KW-0002">3D-structure</keyword>
<dbReference type="PANTHER" id="PTHR21666:SF270">
    <property type="entry name" value="MUREIN HYDROLASE ACTIVATOR ENVC"/>
    <property type="match status" value="1"/>
</dbReference>
<organism evidence="4 6">
    <name type="scientific">Thermus phage phiYS40</name>
    <dbReference type="NCBI Taxonomy" id="407392"/>
    <lineage>
        <taxon>Viruses</taxon>
        <taxon>Duplodnaviria</taxon>
        <taxon>Heunggongvirae</taxon>
        <taxon>Uroviricota</taxon>
        <taxon>Caudoviricetes</taxon>
    </lineage>
</organism>
<feature type="disulfide bond" evidence="8 9">
    <location>
        <begin position="257"/>
        <end position="342"/>
    </location>
</feature>
<dbReference type="PDB" id="8S3U">
    <property type="method" value="X-ray"/>
    <property type="resolution" value="2.30 A"/>
    <property type="chains" value="A=1-346"/>
</dbReference>
<name>A0MNG2_9CAUD</name>
<dbReference type="CDD" id="cd12797">
    <property type="entry name" value="M23_peptidase"/>
    <property type="match status" value="1"/>
</dbReference>
<proteinExistence type="evidence at protein level"/>
<dbReference type="Proteomes" id="UP000185265">
    <property type="component" value="Segment"/>
</dbReference>
<dbReference type="Proteomes" id="UP000000989">
    <property type="component" value="Segment"/>
</dbReference>